<dbReference type="EMBL" id="BLJY01000002">
    <property type="protein sequence ID" value="GFF13762.1"/>
    <property type="molecule type" value="Genomic_DNA"/>
</dbReference>
<organism evidence="6 7">
    <name type="scientific">Aspergillus terreus</name>
    <dbReference type="NCBI Taxonomy" id="33178"/>
    <lineage>
        <taxon>Eukaryota</taxon>
        <taxon>Fungi</taxon>
        <taxon>Dikarya</taxon>
        <taxon>Ascomycota</taxon>
        <taxon>Pezizomycotina</taxon>
        <taxon>Eurotiomycetes</taxon>
        <taxon>Eurotiomycetidae</taxon>
        <taxon>Eurotiales</taxon>
        <taxon>Aspergillaceae</taxon>
        <taxon>Aspergillus</taxon>
        <taxon>Aspergillus subgen. Circumdati</taxon>
    </lineage>
</organism>
<dbReference type="Gene3D" id="3.40.50.150">
    <property type="entry name" value="Vaccinia Virus protein VP39"/>
    <property type="match status" value="1"/>
</dbReference>
<evidence type="ECO:0000256" key="1">
    <source>
        <dbReference type="ARBA" id="ARBA00008361"/>
    </source>
</evidence>
<dbReference type="InterPro" id="IPR029063">
    <property type="entry name" value="SAM-dependent_MTases_sf"/>
</dbReference>
<keyword evidence="2" id="KW-0489">Methyltransferase</keyword>
<dbReference type="OrthoDB" id="659at2759"/>
<dbReference type="VEuPathDB" id="FungiDB:ATEG_02436"/>
<dbReference type="InterPro" id="IPR051128">
    <property type="entry name" value="EgtD_Methyltrsf_superfamily"/>
</dbReference>
<dbReference type="InterPro" id="IPR017805">
    <property type="entry name" value="SAM_MeTrfase_EasF-type_put"/>
</dbReference>
<protein>
    <submittedName>
        <fullName evidence="6">Putative duf323-domain-containing protein</fullName>
    </submittedName>
</protein>
<evidence type="ECO:0000259" key="5">
    <source>
        <dbReference type="Pfam" id="PF10017"/>
    </source>
</evidence>
<dbReference type="NCBIfam" id="TIGR03439">
    <property type="entry name" value="methyl_EasF"/>
    <property type="match status" value="1"/>
</dbReference>
<keyword evidence="4" id="KW-0949">S-adenosyl-L-methionine</keyword>
<dbReference type="Proteomes" id="UP000452235">
    <property type="component" value="Unassembled WGS sequence"/>
</dbReference>
<evidence type="ECO:0000313" key="7">
    <source>
        <dbReference type="Proteomes" id="UP000452235"/>
    </source>
</evidence>
<proteinExistence type="inferred from homology"/>
<gene>
    <name evidence="6" type="ORF">ATEIFO6365_0002087300</name>
</gene>
<evidence type="ECO:0000313" key="6">
    <source>
        <dbReference type="EMBL" id="GFF13762.1"/>
    </source>
</evidence>
<dbReference type="PIRSF" id="PIRSF018005">
    <property type="entry name" value="UCP018005"/>
    <property type="match status" value="1"/>
</dbReference>
<dbReference type="PANTHER" id="PTHR43397">
    <property type="entry name" value="ERGOTHIONEINE BIOSYNTHESIS PROTEIN 1"/>
    <property type="match status" value="1"/>
</dbReference>
<dbReference type="InterPro" id="IPR017804">
    <property type="entry name" value="MeTrfase_EgtD-like"/>
</dbReference>
<comment type="caution">
    <text evidence="6">The sequence shown here is derived from an EMBL/GenBank/DDBJ whole genome shotgun (WGS) entry which is preliminary data.</text>
</comment>
<feature type="domain" description="Histidine-specific methyltransferase SAM-dependent" evidence="5">
    <location>
        <begin position="28"/>
        <end position="259"/>
    </location>
</feature>
<dbReference type="InterPro" id="IPR019257">
    <property type="entry name" value="MeTrfase_dom"/>
</dbReference>
<dbReference type="Pfam" id="PF10017">
    <property type="entry name" value="Methyltransf_33"/>
    <property type="match status" value="1"/>
</dbReference>
<comment type="similarity">
    <text evidence="1">Belongs to the methyltransferase superfamily.</text>
</comment>
<dbReference type="PANTHER" id="PTHR43397:SF2">
    <property type="entry name" value="HISTIDINE-SPECIFIC METHYLTRANSFERASE SAM-DEPENDENT DOMAIN-CONTAINING PROTEIN"/>
    <property type="match status" value="1"/>
</dbReference>
<dbReference type="GO" id="GO:0008168">
    <property type="term" value="F:methyltransferase activity"/>
    <property type="evidence" value="ECO:0007669"/>
    <property type="project" value="UniProtKB-KW"/>
</dbReference>
<evidence type="ECO:0000256" key="4">
    <source>
        <dbReference type="ARBA" id="ARBA00022691"/>
    </source>
</evidence>
<evidence type="ECO:0000256" key="2">
    <source>
        <dbReference type="ARBA" id="ARBA00022603"/>
    </source>
</evidence>
<keyword evidence="7" id="KW-1185">Reference proteome</keyword>
<keyword evidence="3" id="KW-0808">Transferase</keyword>
<evidence type="ECO:0000256" key="3">
    <source>
        <dbReference type="ARBA" id="ARBA00022679"/>
    </source>
</evidence>
<accession>A0A5M3YZA0</accession>
<name>A0A5M3YZA0_ASPTE</name>
<dbReference type="GO" id="GO:0032259">
    <property type="term" value="P:methylation"/>
    <property type="evidence" value="ECO:0007669"/>
    <property type="project" value="UniProtKB-KW"/>
</dbReference>
<reference evidence="6 7" key="1">
    <citation type="submission" date="2020-01" db="EMBL/GenBank/DDBJ databases">
        <title>Aspergillus terreus IFO 6365 whole genome shotgun sequence.</title>
        <authorList>
            <person name="Kanamasa S."/>
            <person name="Takahashi H."/>
        </authorList>
    </citation>
    <scope>NUCLEOTIDE SEQUENCE [LARGE SCALE GENOMIC DNA]</scope>
    <source>
        <strain evidence="6 7">IFO 6365</strain>
    </source>
</reference>
<dbReference type="AlphaFoldDB" id="A0A5M3YZA0"/>
<sequence>MGSISPEYPFVGRAIDIRQSNEQLDLKGAILEGLHKRPQELPAVLMWDDKGSEIYERLCEDPAYYPRSCETEILQRYCADMADTFSASSILIELGCGNLQKTSAILAALEAQKKQVLYYAVDISVDTLNRSLLDLSNRFCSSPTIRVTGLLGTYADCVEWVKSSFHSFSTPNITFLWMGNTIANTEIEEAASMLACFRQACGGNCSFIFGADTCSDISRIFGAYDDHPGPLHDIVANGMHAANRAIGHKVFKLEDWKVRVWQGTKINQLLSGKWSNEQIAFMSQLGGFTLTDSWIHSEGIYGFYRICAESPGA</sequence>